<dbReference type="Gene3D" id="1.10.287.1490">
    <property type="match status" value="1"/>
</dbReference>
<protein>
    <submittedName>
        <fullName evidence="3">Uncharacterized protein</fullName>
    </submittedName>
</protein>
<dbReference type="Proteomes" id="UP001470230">
    <property type="component" value="Unassembled WGS sequence"/>
</dbReference>
<accession>A0ABR2JVX5</accession>
<reference evidence="3 4" key="1">
    <citation type="submission" date="2024-04" db="EMBL/GenBank/DDBJ databases">
        <title>Tritrichomonas musculus Genome.</title>
        <authorList>
            <person name="Alves-Ferreira E."/>
            <person name="Grigg M."/>
            <person name="Lorenzi H."/>
            <person name="Galac M."/>
        </authorList>
    </citation>
    <scope>NUCLEOTIDE SEQUENCE [LARGE SCALE GENOMIC DNA]</scope>
    <source>
        <strain evidence="3 4">EAF2021</strain>
    </source>
</reference>
<feature type="coiled-coil region" evidence="1">
    <location>
        <begin position="1008"/>
        <end position="1035"/>
    </location>
</feature>
<organism evidence="3 4">
    <name type="scientific">Tritrichomonas musculus</name>
    <dbReference type="NCBI Taxonomy" id="1915356"/>
    <lineage>
        <taxon>Eukaryota</taxon>
        <taxon>Metamonada</taxon>
        <taxon>Parabasalia</taxon>
        <taxon>Tritrichomonadida</taxon>
        <taxon>Tritrichomonadidae</taxon>
        <taxon>Tritrichomonas</taxon>
    </lineage>
</organism>
<feature type="coiled-coil region" evidence="1">
    <location>
        <begin position="672"/>
        <end position="872"/>
    </location>
</feature>
<sequence>MDSSSSYSVTKLRKHIDALSEFNFDSSQNVSDLLGSLSCFSNQSSPNFSSPTASTFDEGDEHLLDFLDSSKMAISTGDNSLDQSDLSVNIDFTPPKISKRRTSKKDKLKFNKNKEDEIIDFIDSFNNKFNLKATSLDDVIGFIETMKLENNEIQESNMKTKHQECKQQPCFNYDDSIIVSNTNSDQQMRIAQLQIERDNLQSQISDSQILIRELQSQISKYKSSNSAILESNKSLQRDITNLQNSMNSLHDIVEQQLSDISALSNQRVKLIEVTKRQESIIQAYDSLYNSDQQSLFSRQQQYQQQKTKLDNENQMKINLNKQQAKMEADRNNEFYTIMCSIVYSADNFLNNTDNPNQQNEETVLLNQIHNIRDNSEKTPKERILLITKSLISSISSYKEKNDKNEELIKKQTDSIEKYKRKCRDILSMYEEELNFLQTITHSNDLQAAIFSHKNYQTPLLLNDECKSELIRQCAILGRFIEETIGSISSDSFYNSFEGSDIYDSTNIFQLLQKSSIEKKMSNILNKIDDPDNIDTRQIFDLLAAQIFMNETLKNYTSELQVRLTQSNHELNFLRKENESLNQQKNRHDKQHLDISNDDPTSKQQNRTLQKLIKTFQKRENKLKRFTSNFVEIDDESNIIDATISLITQMNEQLLQQQSLSSQIVPQSPSLEESRLKEELHQCQTELKELENQLQKEQLEKEEKRNDRSQIDEQNKELKQQINSLNDKLNQVSNQSQSYQNEIQNLKTVIIEKSKQIEEINKEISRKQAQYDTSLDDAKNKLDSSIKTIQSLTNEIKQYEVVLARAKRQRPKLIKEIERLNQINQKLSDTISKQNNQIKNEYEIKISKLTQDKDVAESKNQQLVAEIATLTIEKKSTDLKLQSFDKRLELEKQNLITQFNAKSNSIQVEQEQQINNFKTLIEETIHRLSQLLTEEFSTSDQISLFDKMKTVISLVESDMKKMKNIQCLYVDLLDDVNQAHKLLKVGNSTKISEVVNQLLSIQELNTNSNSDLQKIIRQNKTEIEKLKKTINKFENKSASLKHWENWAKRLYRVIHESGTRQLNNDELRLSLEEALLASVSHRSALMRIESLRSQKIALIKFDSRLLLKPILNPSLINNNSNRLSLHSIIAVLLFVRRAQIQARCLPLNVRNNDLRPLNALQIQRPENINTNSFENDEFKVDNQNDKKMLKPINSLNSTEKKFNLKRPK</sequence>
<comment type="caution">
    <text evidence="3">The sequence shown here is derived from an EMBL/GenBank/DDBJ whole genome shotgun (WGS) entry which is preliminary data.</text>
</comment>
<feature type="coiled-coil region" evidence="1">
    <location>
        <begin position="302"/>
        <end position="329"/>
    </location>
</feature>
<keyword evidence="1" id="KW-0175">Coiled coil</keyword>
<gene>
    <name evidence="3" type="ORF">M9Y10_045004</name>
</gene>
<feature type="region of interest" description="Disordered" evidence="2">
    <location>
        <begin position="580"/>
        <end position="605"/>
    </location>
</feature>
<feature type="coiled-coil region" evidence="1">
    <location>
        <begin position="183"/>
        <end position="252"/>
    </location>
</feature>
<evidence type="ECO:0000313" key="3">
    <source>
        <dbReference type="EMBL" id="KAK8882362.1"/>
    </source>
</evidence>
<name>A0ABR2JVX5_9EUKA</name>
<evidence type="ECO:0000256" key="2">
    <source>
        <dbReference type="SAM" id="MobiDB-lite"/>
    </source>
</evidence>
<evidence type="ECO:0000256" key="1">
    <source>
        <dbReference type="SAM" id="Coils"/>
    </source>
</evidence>
<dbReference type="EMBL" id="JAPFFF010000009">
    <property type="protein sequence ID" value="KAK8882362.1"/>
    <property type="molecule type" value="Genomic_DNA"/>
</dbReference>
<evidence type="ECO:0000313" key="4">
    <source>
        <dbReference type="Proteomes" id="UP001470230"/>
    </source>
</evidence>
<proteinExistence type="predicted"/>
<keyword evidence="4" id="KW-1185">Reference proteome</keyword>